<dbReference type="EMBL" id="WKKV01000044">
    <property type="protein sequence ID" value="MSE04219.1"/>
    <property type="molecule type" value="Genomic_DNA"/>
</dbReference>
<dbReference type="AlphaFoldDB" id="A0A6A8LJZ3"/>
<reference evidence="2" key="1">
    <citation type="submission" date="2019-11" db="EMBL/GenBank/DDBJ databases">
        <title>Draft Genome Sequence of Plant Growth-Promoting Rhizosphere-Associated Bacteria.</title>
        <authorList>
            <person name="Vasilyev I.Y."/>
            <person name="Radchenko V."/>
            <person name="Ilnitskaya E.V."/>
        </authorList>
    </citation>
    <scope>NUCLEOTIDE SEQUENCE</scope>
    <source>
        <strain evidence="2">VRA_517_n</strain>
        <plasmid evidence="3">unnamed01</plasmid>
    </source>
</reference>
<protein>
    <submittedName>
        <fullName evidence="2">Uncharacterized protein</fullName>
    </submittedName>
</protein>
<comment type="caution">
    <text evidence="2">The sequence shown here is derived from an EMBL/GenBank/DDBJ whole genome shotgun (WGS) entry which is preliminary data.</text>
</comment>
<dbReference type="NCBIfam" id="NF047360">
    <property type="entry name" value="tail_chap_PVL"/>
    <property type="match status" value="1"/>
</dbReference>
<dbReference type="RefSeq" id="WP_014418189.1">
    <property type="nucleotide sequence ID" value="NZ_BPWC01000001.1"/>
</dbReference>
<proteinExistence type="predicted"/>
<geneLocation type="plasmid" evidence="3">
    <name>unnamed01</name>
</geneLocation>
<feature type="coiled-coil region" evidence="1">
    <location>
        <begin position="31"/>
        <end position="58"/>
    </location>
</feature>
<dbReference type="EMBL" id="WKKV01000015">
    <property type="protein sequence ID" value="MSE04084.1"/>
    <property type="molecule type" value="Genomic_DNA"/>
</dbReference>
<dbReference type="Pfam" id="PF23857">
    <property type="entry name" value="Phage_TAC_19"/>
    <property type="match status" value="1"/>
</dbReference>
<name>A0A6A8LJZ3_BACVE</name>
<evidence type="ECO:0000313" key="3">
    <source>
        <dbReference type="EMBL" id="MSE04219.1"/>
    </source>
</evidence>
<sequence length="125" mass="14404">MAQKHISIKLWFEDEKKFKTFIAPRTNTKTLLEALRLNAEAEKTADNLEKSIKILEKQLQFIVGIFRNQFTYDQLFEGLESFEVAKEVSRILSEVAGYKEIEAADQDFLPEQTEKNTPTSAESSK</sequence>
<accession>A0A6A8LJZ3</accession>
<keyword evidence="3" id="KW-0614">Plasmid</keyword>
<keyword evidence="1" id="KW-0175">Coiled coil</keyword>
<dbReference type="GeneID" id="75095814"/>
<evidence type="ECO:0000256" key="1">
    <source>
        <dbReference type="SAM" id="Coils"/>
    </source>
</evidence>
<organism evidence="2">
    <name type="scientific">Bacillus velezensis</name>
    <dbReference type="NCBI Taxonomy" id="492670"/>
    <lineage>
        <taxon>Bacteria</taxon>
        <taxon>Bacillati</taxon>
        <taxon>Bacillota</taxon>
        <taxon>Bacilli</taxon>
        <taxon>Bacillales</taxon>
        <taxon>Bacillaceae</taxon>
        <taxon>Bacillus</taxon>
        <taxon>Bacillus amyloliquefaciens group</taxon>
    </lineage>
</organism>
<dbReference type="InterPro" id="IPR057006">
    <property type="entry name" value="Phage_TAC_19"/>
</dbReference>
<evidence type="ECO:0000313" key="2">
    <source>
        <dbReference type="EMBL" id="MSE04084.1"/>
    </source>
</evidence>
<gene>
    <name evidence="2" type="ORF">GKC39_18760</name>
    <name evidence="3" type="ORF">GKC39_19575</name>
</gene>